<dbReference type="EMBL" id="JACHJP010000009">
    <property type="protein sequence ID" value="MBB4919191.1"/>
    <property type="molecule type" value="Genomic_DNA"/>
</dbReference>
<dbReference type="GO" id="GO:0033214">
    <property type="term" value="P:siderophore-iron import into cell"/>
    <property type="evidence" value="ECO:0007669"/>
    <property type="project" value="TreeGrafter"/>
</dbReference>
<comment type="caution">
    <text evidence="9">The sequence shown here is derived from an EMBL/GenBank/DDBJ whole genome shotgun (WGS) entry which is preliminary data.</text>
</comment>
<evidence type="ECO:0000256" key="2">
    <source>
        <dbReference type="ARBA" id="ARBA00007935"/>
    </source>
</evidence>
<dbReference type="Proteomes" id="UP000552644">
    <property type="component" value="Unassembled WGS sequence"/>
</dbReference>
<dbReference type="FunFam" id="1.10.3470.10:FF:000001">
    <property type="entry name" value="Vitamin B12 ABC transporter permease BtuC"/>
    <property type="match status" value="1"/>
</dbReference>
<reference evidence="9 10" key="1">
    <citation type="submission" date="2020-08" db="EMBL/GenBank/DDBJ databases">
        <title>Genomic Encyclopedia of Type Strains, Phase III (KMG-III): the genomes of soil and plant-associated and newly described type strains.</title>
        <authorList>
            <person name="Whitman W."/>
        </authorList>
    </citation>
    <scope>NUCLEOTIDE SEQUENCE [LARGE SCALE GENOMIC DNA]</scope>
    <source>
        <strain evidence="9 10">CECT 8840</strain>
    </source>
</reference>
<keyword evidence="4" id="KW-1003">Cell membrane</keyword>
<feature type="transmembrane region" description="Helical" evidence="8">
    <location>
        <begin position="254"/>
        <end position="284"/>
    </location>
</feature>
<dbReference type="GO" id="GO:0022857">
    <property type="term" value="F:transmembrane transporter activity"/>
    <property type="evidence" value="ECO:0007669"/>
    <property type="project" value="InterPro"/>
</dbReference>
<evidence type="ECO:0000313" key="10">
    <source>
        <dbReference type="Proteomes" id="UP000552644"/>
    </source>
</evidence>
<protein>
    <submittedName>
        <fullName evidence="9">Iron complex transport system permease protein</fullName>
    </submittedName>
</protein>
<evidence type="ECO:0000256" key="6">
    <source>
        <dbReference type="ARBA" id="ARBA00022989"/>
    </source>
</evidence>
<feature type="transmembrane region" description="Helical" evidence="8">
    <location>
        <begin position="296"/>
        <end position="318"/>
    </location>
</feature>
<name>A0A7W7QT08_9ACTN</name>
<feature type="transmembrane region" description="Helical" evidence="8">
    <location>
        <begin position="20"/>
        <end position="44"/>
    </location>
</feature>
<organism evidence="9 10">
    <name type="scientific">Streptosporangium saharense</name>
    <dbReference type="NCBI Taxonomy" id="1706840"/>
    <lineage>
        <taxon>Bacteria</taxon>
        <taxon>Bacillati</taxon>
        <taxon>Actinomycetota</taxon>
        <taxon>Actinomycetes</taxon>
        <taxon>Streptosporangiales</taxon>
        <taxon>Streptosporangiaceae</taxon>
        <taxon>Streptosporangium</taxon>
    </lineage>
</organism>
<feature type="transmembrane region" description="Helical" evidence="8">
    <location>
        <begin position="207"/>
        <end position="228"/>
    </location>
</feature>
<feature type="transmembrane region" description="Helical" evidence="8">
    <location>
        <begin position="135"/>
        <end position="153"/>
    </location>
</feature>
<evidence type="ECO:0000256" key="3">
    <source>
        <dbReference type="ARBA" id="ARBA00022448"/>
    </source>
</evidence>
<comment type="similarity">
    <text evidence="2">Belongs to the binding-protein-dependent transport system permease family. FecCD subfamily.</text>
</comment>
<feature type="transmembrane region" description="Helical" evidence="8">
    <location>
        <begin position="108"/>
        <end position="128"/>
    </location>
</feature>
<evidence type="ECO:0000256" key="5">
    <source>
        <dbReference type="ARBA" id="ARBA00022692"/>
    </source>
</evidence>
<dbReference type="InterPro" id="IPR037294">
    <property type="entry name" value="ABC_BtuC-like"/>
</dbReference>
<keyword evidence="3" id="KW-0813">Transport</keyword>
<dbReference type="Pfam" id="PF01032">
    <property type="entry name" value="FecCD"/>
    <property type="match status" value="1"/>
</dbReference>
<keyword evidence="6 8" id="KW-1133">Transmembrane helix</keyword>
<evidence type="ECO:0000256" key="1">
    <source>
        <dbReference type="ARBA" id="ARBA00004651"/>
    </source>
</evidence>
<dbReference type="CDD" id="cd06550">
    <property type="entry name" value="TM_ABC_iron-siderophores_like"/>
    <property type="match status" value="1"/>
</dbReference>
<evidence type="ECO:0000256" key="8">
    <source>
        <dbReference type="SAM" id="Phobius"/>
    </source>
</evidence>
<sequence length="350" mass="35466">MPLLSTSRDAREATPLRRRIGPLAAGLLLLAVALVAVCAFSLAVGANALPLRTVWQALTHYDPANPHHLVIVEKRLPRTLVGVTAGLGLAVAGVVVQGLTRNPMADPGLLGVNSGASLFVVVAISVFGVQDGGRLWYAFAGAAVVTAFVYGVAGAAGRGGASPVTLVLAGAAVSAALTSLVTAVLLTDRSALDQMRFWQVGALAARGFPVLWQTLPGIVAGFVLAVAVSRPLNGLALGEDVARGLGQRVGLTRALAALAVVLLCGSATAAAGPIAFAGLIVAHASRWLAGPDHRWIVPYAALCGPILLIGCDVLGRIVARPGELQVGVVVAAVGAPLLIALVRPRGKGSR</sequence>
<dbReference type="SUPFAM" id="SSF81345">
    <property type="entry name" value="ABC transporter involved in vitamin B12 uptake, BtuC"/>
    <property type="match status" value="1"/>
</dbReference>
<dbReference type="InterPro" id="IPR000522">
    <property type="entry name" value="ABC_transptr_permease_BtuC"/>
</dbReference>
<dbReference type="GO" id="GO:0005886">
    <property type="term" value="C:plasma membrane"/>
    <property type="evidence" value="ECO:0007669"/>
    <property type="project" value="UniProtKB-SubCell"/>
</dbReference>
<keyword evidence="7 8" id="KW-0472">Membrane</keyword>
<feature type="transmembrane region" description="Helical" evidence="8">
    <location>
        <begin position="165"/>
        <end position="186"/>
    </location>
</feature>
<evidence type="ECO:0000256" key="7">
    <source>
        <dbReference type="ARBA" id="ARBA00023136"/>
    </source>
</evidence>
<feature type="transmembrane region" description="Helical" evidence="8">
    <location>
        <begin position="324"/>
        <end position="342"/>
    </location>
</feature>
<comment type="subcellular location">
    <subcellularLocation>
        <location evidence="1">Cell membrane</location>
        <topology evidence="1">Multi-pass membrane protein</topology>
    </subcellularLocation>
</comment>
<dbReference type="RefSeq" id="WP_312863883.1">
    <property type="nucleotide sequence ID" value="NZ_JACHJP010000009.1"/>
</dbReference>
<proteinExistence type="inferred from homology"/>
<feature type="transmembrane region" description="Helical" evidence="8">
    <location>
        <begin position="79"/>
        <end position="96"/>
    </location>
</feature>
<accession>A0A7W7QT08</accession>
<gene>
    <name evidence="9" type="ORF">FHS44_006333</name>
</gene>
<evidence type="ECO:0000313" key="9">
    <source>
        <dbReference type="EMBL" id="MBB4919191.1"/>
    </source>
</evidence>
<dbReference type="PANTHER" id="PTHR30472">
    <property type="entry name" value="FERRIC ENTEROBACTIN TRANSPORT SYSTEM PERMEASE PROTEIN"/>
    <property type="match status" value="1"/>
</dbReference>
<keyword evidence="10" id="KW-1185">Reference proteome</keyword>
<dbReference type="AlphaFoldDB" id="A0A7W7QT08"/>
<keyword evidence="5 8" id="KW-0812">Transmembrane</keyword>
<dbReference type="PANTHER" id="PTHR30472:SF1">
    <property type="entry name" value="FE(3+) DICITRATE TRANSPORT SYSTEM PERMEASE PROTEIN FECC-RELATED"/>
    <property type="match status" value="1"/>
</dbReference>
<evidence type="ECO:0000256" key="4">
    <source>
        <dbReference type="ARBA" id="ARBA00022475"/>
    </source>
</evidence>
<dbReference type="Gene3D" id="1.10.3470.10">
    <property type="entry name" value="ABC transporter involved in vitamin B12 uptake, BtuC"/>
    <property type="match status" value="1"/>
</dbReference>